<protein>
    <submittedName>
        <fullName evidence="4">MerR family transcriptional regulator</fullName>
    </submittedName>
</protein>
<dbReference type="InterPro" id="IPR047057">
    <property type="entry name" value="MerR_fam"/>
</dbReference>
<organism evidence="4 5">
    <name type="scientific">Ornithinibacillus xuwenensis</name>
    <dbReference type="NCBI Taxonomy" id="3144668"/>
    <lineage>
        <taxon>Bacteria</taxon>
        <taxon>Bacillati</taxon>
        <taxon>Bacillota</taxon>
        <taxon>Bacilli</taxon>
        <taxon>Bacillales</taxon>
        <taxon>Bacillaceae</taxon>
        <taxon>Ornithinibacillus</taxon>
    </lineage>
</organism>
<dbReference type="SUPFAM" id="SSF46955">
    <property type="entry name" value="Putative DNA-binding domain"/>
    <property type="match status" value="1"/>
</dbReference>
<feature type="coiled-coil region" evidence="2">
    <location>
        <begin position="76"/>
        <end position="110"/>
    </location>
</feature>
<sequence>MKIGQFIEAVQTTKDTVRYYEELALIQPTWENNRRIYGEKEIADFLVIKEMQALGLALKEIQLLFTLKRNNGCGNYELIEQTRQKLEEKREELRREAEAIKQRQEQLTEIIDALAVI</sequence>
<dbReference type="InterPro" id="IPR009061">
    <property type="entry name" value="DNA-bd_dom_put_sf"/>
</dbReference>
<dbReference type="PANTHER" id="PTHR30204">
    <property type="entry name" value="REDOX-CYCLING DRUG-SENSING TRANSCRIPTIONAL ACTIVATOR SOXR"/>
    <property type="match status" value="1"/>
</dbReference>
<evidence type="ECO:0000256" key="1">
    <source>
        <dbReference type="ARBA" id="ARBA00023125"/>
    </source>
</evidence>
<evidence type="ECO:0000313" key="5">
    <source>
        <dbReference type="Proteomes" id="UP001444625"/>
    </source>
</evidence>
<dbReference type="Proteomes" id="UP001444625">
    <property type="component" value="Unassembled WGS sequence"/>
</dbReference>
<dbReference type="EMBL" id="JBDIML010000002">
    <property type="protein sequence ID" value="MEN2766832.1"/>
    <property type="molecule type" value="Genomic_DNA"/>
</dbReference>
<keyword evidence="2" id="KW-0175">Coiled coil</keyword>
<name>A0ABU9XEY0_9BACI</name>
<keyword evidence="5" id="KW-1185">Reference proteome</keyword>
<dbReference type="PROSITE" id="PS50937">
    <property type="entry name" value="HTH_MERR_2"/>
    <property type="match status" value="1"/>
</dbReference>
<keyword evidence="1" id="KW-0238">DNA-binding</keyword>
<dbReference type="SMART" id="SM00422">
    <property type="entry name" value="HTH_MERR"/>
    <property type="match status" value="1"/>
</dbReference>
<accession>A0ABU9XEY0</accession>
<dbReference type="RefSeq" id="WP_345824301.1">
    <property type="nucleotide sequence ID" value="NZ_JBDIML010000002.1"/>
</dbReference>
<dbReference type="Pfam" id="PF13411">
    <property type="entry name" value="MerR_1"/>
    <property type="match status" value="1"/>
</dbReference>
<gene>
    <name evidence="4" type="ORF">ABC228_06520</name>
</gene>
<dbReference type="CDD" id="cd00592">
    <property type="entry name" value="HTH_MerR-like"/>
    <property type="match status" value="1"/>
</dbReference>
<comment type="caution">
    <text evidence="4">The sequence shown here is derived from an EMBL/GenBank/DDBJ whole genome shotgun (WGS) entry which is preliminary data.</text>
</comment>
<dbReference type="Gene3D" id="1.10.1660.10">
    <property type="match status" value="1"/>
</dbReference>
<feature type="domain" description="HTH merR-type" evidence="3">
    <location>
        <begin position="1"/>
        <end position="67"/>
    </location>
</feature>
<evidence type="ECO:0000313" key="4">
    <source>
        <dbReference type="EMBL" id="MEN2766832.1"/>
    </source>
</evidence>
<evidence type="ECO:0000259" key="3">
    <source>
        <dbReference type="PROSITE" id="PS50937"/>
    </source>
</evidence>
<reference evidence="4 5" key="1">
    <citation type="submission" date="2024-05" db="EMBL/GenBank/DDBJ databases">
        <authorList>
            <person name="Haq I."/>
            <person name="Ullah Z."/>
            <person name="Ahmad R."/>
            <person name="Li M."/>
            <person name="Tong Y."/>
        </authorList>
    </citation>
    <scope>NUCLEOTIDE SEQUENCE [LARGE SCALE GENOMIC DNA]</scope>
    <source>
        <strain evidence="4 5">16A2E</strain>
    </source>
</reference>
<proteinExistence type="predicted"/>
<dbReference type="InterPro" id="IPR000551">
    <property type="entry name" value="MerR-type_HTH_dom"/>
</dbReference>
<evidence type="ECO:0000256" key="2">
    <source>
        <dbReference type="SAM" id="Coils"/>
    </source>
</evidence>
<dbReference type="PANTHER" id="PTHR30204:SF58">
    <property type="entry name" value="HTH-TYPE TRANSCRIPTIONAL REGULATOR YFMP"/>
    <property type="match status" value="1"/>
</dbReference>